<protein>
    <recommendedName>
        <fullName evidence="12">Ionotropic glutamate receptor C-terminal domain-containing protein</fullName>
    </recommendedName>
</protein>
<keyword evidence="3 11" id="KW-0812">Transmembrane</keyword>
<dbReference type="PANTHER" id="PTHR18966">
    <property type="entry name" value="IONOTROPIC GLUTAMATE RECEPTOR"/>
    <property type="match status" value="1"/>
</dbReference>
<evidence type="ECO:0000313" key="13">
    <source>
        <dbReference type="EMBL" id="KAG6737951.1"/>
    </source>
</evidence>
<keyword evidence="4 11" id="KW-1133">Transmembrane helix</keyword>
<dbReference type="InterPro" id="IPR001320">
    <property type="entry name" value="Iontro_rcpt_C"/>
</dbReference>
<dbReference type="InterPro" id="IPR015683">
    <property type="entry name" value="Ionotropic_Glu_rcpt"/>
</dbReference>
<evidence type="ECO:0000256" key="9">
    <source>
        <dbReference type="ARBA" id="ARBA00023286"/>
    </source>
</evidence>
<evidence type="ECO:0000256" key="4">
    <source>
        <dbReference type="ARBA" id="ARBA00022989"/>
    </source>
</evidence>
<dbReference type="SMART" id="SM00079">
    <property type="entry name" value="PBPe"/>
    <property type="match status" value="1"/>
</dbReference>
<evidence type="ECO:0000259" key="12">
    <source>
        <dbReference type="SMART" id="SM00079"/>
    </source>
</evidence>
<keyword evidence="5" id="KW-0406">Ion transport</keyword>
<feature type="domain" description="Ionotropic glutamate receptor C-terminal" evidence="12">
    <location>
        <begin position="279"/>
        <end position="579"/>
    </location>
</feature>
<evidence type="ECO:0000256" key="7">
    <source>
        <dbReference type="ARBA" id="ARBA00023170"/>
    </source>
</evidence>
<keyword evidence="6 11" id="KW-0472">Membrane</keyword>
<comment type="subcellular location">
    <subcellularLocation>
        <location evidence="1">Membrane</location>
        <topology evidence="1">Multi-pass membrane protein</topology>
    </subcellularLocation>
</comment>
<sequence length="633" mass="70197">MFSSCVAGKTLIRKDNVEAIIGLGTSQEAILVAELGNRYEVPILSMANEVPVWASLRWPFLINAARNQLSQMKAIAAIVQSWQWRRCRVFIVHTSATLARSTFREAKKLEMMEEEYVWITTDSTSDYFDTFNNPVLSSMQGALGVKSYISSSSKRIKDIRSRYQVMFSSQFPEEPFPEPRISALQAYDATWAVALAMEGRPSSQRFGNSTSITPIASMGGTRISTELGYWTEGYGFSKTVGAKHPLQQVNNSLKADHMAWRALVSSSRMGISSRGERLKIVVPSGNNHKEFINVSYDGPGVSIRVTGSVIDVFNATLSRLPYALPCDFTGYDGSYDAMVYQVYNQSFDAAIGDTAILANRSKYAEFSQPFTDPGLQMVVCQESKKINKVRLFFKPFTGKLWISIAAITVFFFSGEGLHSNLSRMVMVAWLFVAFITTQSFTANLSSLITLQQLNESPVTIDTLKKSSAKVGCDADSFVVAYLRNVLYIQDENIVRIRNEEDYTAALINGRIAAAFLEIPYIKAFLAKNCNGFTTSGPIYNVGGFGFVFPKNSPYIPDVSQAVVNISETLIDLLQISLNNSECSASNSDDHASIGLTPFSGPFLVTIGTSSIALFPFYLPSICQIWREHWPFNM</sequence>
<evidence type="ECO:0000256" key="1">
    <source>
        <dbReference type="ARBA" id="ARBA00004141"/>
    </source>
</evidence>
<feature type="transmembrane region" description="Helical" evidence="11">
    <location>
        <begin position="424"/>
        <end position="444"/>
    </location>
</feature>
<evidence type="ECO:0000256" key="11">
    <source>
        <dbReference type="SAM" id="Phobius"/>
    </source>
</evidence>
<keyword evidence="9" id="KW-1071">Ligand-gated ion channel</keyword>
<dbReference type="GO" id="GO:0015276">
    <property type="term" value="F:ligand-gated monoatomic ion channel activity"/>
    <property type="evidence" value="ECO:0007669"/>
    <property type="project" value="InterPro"/>
</dbReference>
<evidence type="ECO:0000256" key="10">
    <source>
        <dbReference type="ARBA" id="ARBA00023303"/>
    </source>
</evidence>
<dbReference type="InterPro" id="IPR001828">
    <property type="entry name" value="ANF_lig-bd_rcpt"/>
</dbReference>
<keyword evidence="8" id="KW-0325">Glycoprotein</keyword>
<feature type="transmembrane region" description="Helical" evidence="11">
    <location>
        <begin position="391"/>
        <end position="412"/>
    </location>
</feature>
<dbReference type="GO" id="GO:0016020">
    <property type="term" value="C:membrane"/>
    <property type="evidence" value="ECO:0007669"/>
    <property type="project" value="UniProtKB-SubCell"/>
</dbReference>
<dbReference type="OrthoDB" id="5984008at2759"/>
<comment type="caution">
    <text evidence="13">The sequence shown here is derived from an EMBL/GenBank/DDBJ whole genome shotgun (WGS) entry which is preliminary data.</text>
</comment>
<keyword evidence="2" id="KW-0813">Transport</keyword>
<evidence type="ECO:0000256" key="2">
    <source>
        <dbReference type="ARBA" id="ARBA00022448"/>
    </source>
</evidence>
<evidence type="ECO:0000256" key="8">
    <source>
        <dbReference type="ARBA" id="ARBA00023180"/>
    </source>
</evidence>
<gene>
    <name evidence="13" type="ORF">POTOM_059483</name>
</gene>
<evidence type="ECO:0000256" key="6">
    <source>
        <dbReference type="ARBA" id="ARBA00023136"/>
    </source>
</evidence>
<evidence type="ECO:0000256" key="3">
    <source>
        <dbReference type="ARBA" id="ARBA00022692"/>
    </source>
</evidence>
<keyword evidence="10" id="KW-0407">Ion channel</keyword>
<dbReference type="EMBL" id="JAAWWB010000038">
    <property type="protein sequence ID" value="KAG6737951.1"/>
    <property type="molecule type" value="Genomic_DNA"/>
</dbReference>
<evidence type="ECO:0000313" key="14">
    <source>
        <dbReference type="Proteomes" id="UP000886885"/>
    </source>
</evidence>
<keyword evidence="14" id="KW-1185">Reference proteome</keyword>
<dbReference type="Pfam" id="PF01094">
    <property type="entry name" value="ANF_receptor"/>
    <property type="match status" value="1"/>
</dbReference>
<name>A0A8X7XSY1_POPTO</name>
<reference evidence="13" key="1">
    <citation type="journal article" date="2020" name="bioRxiv">
        <title>Hybrid origin of Populus tomentosa Carr. identified through genome sequencing and phylogenomic analysis.</title>
        <authorList>
            <person name="An X."/>
            <person name="Gao K."/>
            <person name="Chen Z."/>
            <person name="Li J."/>
            <person name="Yang X."/>
            <person name="Yang X."/>
            <person name="Zhou J."/>
            <person name="Guo T."/>
            <person name="Zhao T."/>
            <person name="Huang S."/>
            <person name="Miao D."/>
            <person name="Khan W.U."/>
            <person name="Rao P."/>
            <person name="Ye M."/>
            <person name="Lei B."/>
            <person name="Liao W."/>
            <person name="Wang J."/>
            <person name="Ji L."/>
            <person name="Li Y."/>
            <person name="Guo B."/>
            <person name="Mustafa N.S."/>
            <person name="Li S."/>
            <person name="Yun Q."/>
            <person name="Keller S.R."/>
            <person name="Mao J."/>
            <person name="Zhang R."/>
            <person name="Strauss S.H."/>
        </authorList>
    </citation>
    <scope>NUCLEOTIDE SEQUENCE</scope>
    <source>
        <strain evidence="13">GM15</strain>
        <tissue evidence="13">Leaf</tissue>
    </source>
</reference>
<keyword evidence="7" id="KW-0675">Receptor</keyword>
<organism evidence="13 14">
    <name type="scientific">Populus tomentosa</name>
    <name type="common">Chinese white poplar</name>
    <dbReference type="NCBI Taxonomy" id="118781"/>
    <lineage>
        <taxon>Eukaryota</taxon>
        <taxon>Viridiplantae</taxon>
        <taxon>Streptophyta</taxon>
        <taxon>Embryophyta</taxon>
        <taxon>Tracheophyta</taxon>
        <taxon>Spermatophyta</taxon>
        <taxon>Magnoliopsida</taxon>
        <taxon>eudicotyledons</taxon>
        <taxon>Gunneridae</taxon>
        <taxon>Pentapetalae</taxon>
        <taxon>rosids</taxon>
        <taxon>fabids</taxon>
        <taxon>Malpighiales</taxon>
        <taxon>Salicaceae</taxon>
        <taxon>Saliceae</taxon>
        <taxon>Populus</taxon>
    </lineage>
</organism>
<proteinExistence type="predicted"/>
<dbReference type="Pfam" id="PF00060">
    <property type="entry name" value="Lig_chan"/>
    <property type="match status" value="1"/>
</dbReference>
<evidence type="ECO:0000256" key="5">
    <source>
        <dbReference type="ARBA" id="ARBA00023065"/>
    </source>
</evidence>
<dbReference type="CDD" id="cd13686">
    <property type="entry name" value="GluR_Plant"/>
    <property type="match status" value="1"/>
</dbReference>
<dbReference type="Proteomes" id="UP000886885">
    <property type="component" value="Chromosome 19D"/>
</dbReference>
<dbReference type="AlphaFoldDB" id="A0A8X7XSY1"/>
<accession>A0A8X7XSY1</accession>